<dbReference type="RefSeq" id="WP_341539615.1">
    <property type="nucleotide sequence ID" value="NZ_SLXQ01000006.1"/>
</dbReference>
<dbReference type="SMART" id="SM00345">
    <property type="entry name" value="HTH_GNTR"/>
    <property type="match status" value="1"/>
</dbReference>
<dbReference type="GO" id="GO:0003677">
    <property type="term" value="F:DNA binding"/>
    <property type="evidence" value="ECO:0007669"/>
    <property type="project" value="UniProtKB-KW"/>
</dbReference>
<evidence type="ECO:0000256" key="4">
    <source>
        <dbReference type="SAM" id="MobiDB-lite"/>
    </source>
</evidence>
<proteinExistence type="predicted"/>
<dbReference type="Gene3D" id="1.10.10.10">
    <property type="entry name" value="Winged helix-like DNA-binding domain superfamily/Winged helix DNA-binding domain"/>
    <property type="match status" value="1"/>
</dbReference>
<dbReference type="Proteomes" id="UP000294911">
    <property type="component" value="Unassembled WGS sequence"/>
</dbReference>
<evidence type="ECO:0000256" key="2">
    <source>
        <dbReference type="ARBA" id="ARBA00023125"/>
    </source>
</evidence>
<dbReference type="Pfam" id="PF07729">
    <property type="entry name" value="FCD"/>
    <property type="match status" value="1"/>
</dbReference>
<dbReference type="InterPro" id="IPR000524">
    <property type="entry name" value="Tscrpt_reg_HTH_GntR"/>
</dbReference>
<keyword evidence="1" id="KW-0805">Transcription regulation</keyword>
<evidence type="ECO:0000313" key="6">
    <source>
        <dbReference type="EMBL" id="TCP51875.1"/>
    </source>
</evidence>
<dbReference type="InterPro" id="IPR036390">
    <property type="entry name" value="WH_DNA-bd_sf"/>
</dbReference>
<dbReference type="SUPFAM" id="SSF48008">
    <property type="entry name" value="GntR ligand-binding domain-like"/>
    <property type="match status" value="1"/>
</dbReference>
<dbReference type="PROSITE" id="PS50949">
    <property type="entry name" value="HTH_GNTR"/>
    <property type="match status" value="1"/>
</dbReference>
<dbReference type="InterPro" id="IPR011711">
    <property type="entry name" value="GntR_C"/>
</dbReference>
<evidence type="ECO:0000256" key="1">
    <source>
        <dbReference type="ARBA" id="ARBA00023015"/>
    </source>
</evidence>
<feature type="domain" description="HTH gntR-type" evidence="5">
    <location>
        <begin position="31"/>
        <end position="98"/>
    </location>
</feature>
<comment type="caution">
    <text evidence="6">The sequence shown here is derived from an EMBL/GenBank/DDBJ whole genome shotgun (WGS) entry which is preliminary data.</text>
</comment>
<keyword evidence="2 6" id="KW-0238">DNA-binding</keyword>
<reference evidence="6 7" key="1">
    <citation type="submission" date="2019-03" db="EMBL/GenBank/DDBJ databases">
        <title>Genomic Encyclopedia of Type Strains, Phase IV (KMG-IV): sequencing the most valuable type-strain genomes for metagenomic binning, comparative biology and taxonomic classification.</title>
        <authorList>
            <person name="Goeker M."/>
        </authorList>
    </citation>
    <scope>NUCLEOTIDE SEQUENCE [LARGE SCALE GENOMIC DNA]</scope>
    <source>
        <strain evidence="6 7">DSM 45765</strain>
    </source>
</reference>
<dbReference type="PANTHER" id="PTHR43537">
    <property type="entry name" value="TRANSCRIPTIONAL REGULATOR, GNTR FAMILY"/>
    <property type="match status" value="1"/>
</dbReference>
<dbReference type="SMART" id="SM00895">
    <property type="entry name" value="FCD"/>
    <property type="match status" value="1"/>
</dbReference>
<keyword evidence="7" id="KW-1185">Reference proteome</keyword>
<keyword evidence="3" id="KW-0804">Transcription</keyword>
<gene>
    <name evidence="6" type="ORF">EV191_10639</name>
</gene>
<dbReference type="InterPro" id="IPR036388">
    <property type="entry name" value="WH-like_DNA-bd_sf"/>
</dbReference>
<sequence>MAVDVNPFGENHQPGTTRPGNQYQATPQGVPSQAEHAYLALRDLILSLQLAPGAPVQEEPLTKELGLGRTPFREAIKRLEAESLVAIYPRRGTFVTEVNITDHALIADVRRRLEGHAARRAAERLTEIERDELRALATEIGTMPAGQTAIMGLDTRIHRTVYRCTHNRYLESTLGHYYNLALRIWCLFFDQLTDVAQHVAEHTTLLEAIIDGDAEAADSMAVEHVDHFEHAIRQVI</sequence>
<feature type="region of interest" description="Disordered" evidence="4">
    <location>
        <begin position="1"/>
        <end position="31"/>
    </location>
</feature>
<feature type="compositionally biased region" description="Polar residues" evidence="4">
    <location>
        <begin position="13"/>
        <end position="31"/>
    </location>
</feature>
<dbReference type="CDD" id="cd07377">
    <property type="entry name" value="WHTH_GntR"/>
    <property type="match status" value="1"/>
</dbReference>
<protein>
    <submittedName>
        <fullName evidence="6">DNA-binding GntR family transcriptional regulator</fullName>
    </submittedName>
</protein>
<dbReference type="AlphaFoldDB" id="A0A4R2QXJ3"/>
<accession>A0A4R2QXJ3</accession>
<dbReference type="Gene3D" id="1.20.120.530">
    <property type="entry name" value="GntR ligand-binding domain-like"/>
    <property type="match status" value="1"/>
</dbReference>
<evidence type="ECO:0000256" key="3">
    <source>
        <dbReference type="ARBA" id="ARBA00023163"/>
    </source>
</evidence>
<evidence type="ECO:0000313" key="7">
    <source>
        <dbReference type="Proteomes" id="UP000294911"/>
    </source>
</evidence>
<dbReference type="Pfam" id="PF00392">
    <property type="entry name" value="GntR"/>
    <property type="match status" value="1"/>
</dbReference>
<dbReference type="InterPro" id="IPR008920">
    <property type="entry name" value="TF_FadR/GntR_C"/>
</dbReference>
<dbReference type="EMBL" id="SLXQ01000006">
    <property type="protein sequence ID" value="TCP51875.1"/>
    <property type="molecule type" value="Genomic_DNA"/>
</dbReference>
<dbReference type="PANTHER" id="PTHR43537:SF24">
    <property type="entry name" value="GLUCONATE OPERON TRANSCRIPTIONAL REPRESSOR"/>
    <property type="match status" value="1"/>
</dbReference>
<dbReference type="GO" id="GO:0003700">
    <property type="term" value="F:DNA-binding transcription factor activity"/>
    <property type="evidence" value="ECO:0007669"/>
    <property type="project" value="InterPro"/>
</dbReference>
<dbReference type="SUPFAM" id="SSF46785">
    <property type="entry name" value="Winged helix' DNA-binding domain"/>
    <property type="match status" value="1"/>
</dbReference>
<evidence type="ECO:0000259" key="5">
    <source>
        <dbReference type="PROSITE" id="PS50949"/>
    </source>
</evidence>
<organism evidence="6 7">
    <name type="scientific">Tamaricihabitans halophyticus</name>
    <dbReference type="NCBI Taxonomy" id="1262583"/>
    <lineage>
        <taxon>Bacteria</taxon>
        <taxon>Bacillati</taxon>
        <taxon>Actinomycetota</taxon>
        <taxon>Actinomycetes</taxon>
        <taxon>Pseudonocardiales</taxon>
        <taxon>Pseudonocardiaceae</taxon>
        <taxon>Tamaricihabitans</taxon>
    </lineage>
</organism>
<name>A0A4R2QXJ3_9PSEU</name>